<evidence type="ECO:0000313" key="3">
    <source>
        <dbReference type="Proteomes" id="UP000198432"/>
    </source>
</evidence>
<feature type="transmembrane region" description="Helical" evidence="1">
    <location>
        <begin position="12"/>
        <end position="34"/>
    </location>
</feature>
<evidence type="ECO:0000313" key="2">
    <source>
        <dbReference type="EMBL" id="SNS58056.1"/>
    </source>
</evidence>
<organism evidence="2 3">
    <name type="scientific">Pontibacter ummariensis</name>
    <dbReference type="NCBI Taxonomy" id="1610492"/>
    <lineage>
        <taxon>Bacteria</taxon>
        <taxon>Pseudomonadati</taxon>
        <taxon>Bacteroidota</taxon>
        <taxon>Cytophagia</taxon>
        <taxon>Cytophagales</taxon>
        <taxon>Hymenobacteraceae</taxon>
        <taxon>Pontibacter</taxon>
    </lineage>
</organism>
<keyword evidence="1" id="KW-0812">Transmembrane</keyword>
<sequence>MKNSDNRTESFPSFFSSFIWLNLVFLMLLSILMAGCNQAEVAETETIAVEAAEPAVEEVAVTADEARLEVESAENLGEYLTDGSGRSLYIFLADSPMESTCYDACAEAWPPFTSEGMPAAGPEVDVSKVGTIERNDGTTQVTYAGWPLYYYVKDQGSGQRTGQDIKDHGAEWYLISPEGNKVEGEGH</sequence>
<dbReference type="OrthoDB" id="597632at2"/>
<name>A0A239FM74_9BACT</name>
<dbReference type="PANTHER" id="PTHR39335:SF1">
    <property type="entry name" value="BLL4220 PROTEIN"/>
    <property type="match status" value="1"/>
</dbReference>
<dbReference type="EMBL" id="FZOQ01000009">
    <property type="protein sequence ID" value="SNS58056.1"/>
    <property type="molecule type" value="Genomic_DNA"/>
</dbReference>
<dbReference type="GO" id="GO:0043448">
    <property type="term" value="P:alkane catabolic process"/>
    <property type="evidence" value="ECO:0007669"/>
    <property type="project" value="TreeGrafter"/>
</dbReference>
<keyword evidence="1" id="KW-0472">Membrane</keyword>
<reference evidence="3" key="1">
    <citation type="submission" date="2017-06" db="EMBL/GenBank/DDBJ databases">
        <authorList>
            <person name="Varghese N."/>
            <person name="Submissions S."/>
        </authorList>
    </citation>
    <scope>NUCLEOTIDE SEQUENCE [LARGE SCALE GENOMIC DNA]</scope>
    <source>
        <strain evidence="3">NKM1</strain>
    </source>
</reference>
<accession>A0A239FM74</accession>
<dbReference type="Proteomes" id="UP000198432">
    <property type="component" value="Unassembled WGS sequence"/>
</dbReference>
<protein>
    <submittedName>
        <fullName evidence="2">Predicted lipoprotein with conserved Yx(FWY)xxD motif</fullName>
    </submittedName>
</protein>
<keyword evidence="2" id="KW-0449">Lipoprotein</keyword>
<keyword evidence="3" id="KW-1185">Reference proteome</keyword>
<dbReference type="Pfam" id="PF03640">
    <property type="entry name" value="Lipoprotein_15"/>
    <property type="match status" value="2"/>
</dbReference>
<dbReference type="InterPro" id="IPR005297">
    <property type="entry name" value="Lipoprotein_repeat"/>
</dbReference>
<proteinExistence type="predicted"/>
<keyword evidence="1" id="KW-1133">Transmembrane helix</keyword>
<dbReference type="AlphaFoldDB" id="A0A239FM74"/>
<gene>
    <name evidence="2" type="ORF">SAMN06296052_10939</name>
</gene>
<dbReference type="RefSeq" id="WP_089319299.1">
    <property type="nucleotide sequence ID" value="NZ_FZOQ01000009.1"/>
</dbReference>
<dbReference type="PANTHER" id="PTHR39335">
    <property type="entry name" value="BLL4220 PROTEIN"/>
    <property type="match status" value="1"/>
</dbReference>
<evidence type="ECO:0000256" key="1">
    <source>
        <dbReference type="SAM" id="Phobius"/>
    </source>
</evidence>